<sequence length="146" mass="16055">TCSKVTLDQLLFKQVPGNIVKALGGRGRRKEEISTKEVVFTKAGESSFEPIPEITSDSEFECETQEPLLPLPKLIGAKPAGTSNSLISLADLTLNTADLTLDTSVPKTTNPIKCHLYMSLRKGMKTNHQLSQTRKLTHLLIDFFSP</sequence>
<keyword evidence="2" id="KW-1185">Reference proteome</keyword>
<dbReference type="Proteomes" id="UP001151760">
    <property type="component" value="Unassembled WGS sequence"/>
</dbReference>
<gene>
    <name evidence="1" type="ORF">Tco_0726421</name>
</gene>
<dbReference type="EMBL" id="BQNB010010382">
    <property type="protein sequence ID" value="GJS76540.1"/>
    <property type="molecule type" value="Genomic_DNA"/>
</dbReference>
<feature type="non-terminal residue" evidence="1">
    <location>
        <position position="1"/>
    </location>
</feature>
<reference evidence="1" key="1">
    <citation type="journal article" date="2022" name="Int. J. Mol. Sci.">
        <title>Draft Genome of Tanacetum Coccineum: Genomic Comparison of Closely Related Tanacetum-Family Plants.</title>
        <authorList>
            <person name="Yamashiro T."/>
            <person name="Shiraishi A."/>
            <person name="Nakayama K."/>
            <person name="Satake H."/>
        </authorList>
    </citation>
    <scope>NUCLEOTIDE SEQUENCE</scope>
</reference>
<proteinExistence type="predicted"/>
<reference evidence="1" key="2">
    <citation type="submission" date="2022-01" db="EMBL/GenBank/DDBJ databases">
        <authorList>
            <person name="Yamashiro T."/>
            <person name="Shiraishi A."/>
            <person name="Satake H."/>
            <person name="Nakayama K."/>
        </authorList>
    </citation>
    <scope>NUCLEOTIDE SEQUENCE</scope>
</reference>
<protein>
    <submittedName>
        <fullName evidence="1">Uncharacterized protein</fullName>
    </submittedName>
</protein>
<comment type="caution">
    <text evidence="1">The sequence shown here is derived from an EMBL/GenBank/DDBJ whole genome shotgun (WGS) entry which is preliminary data.</text>
</comment>
<name>A0ABQ4YHU5_9ASTR</name>
<evidence type="ECO:0000313" key="2">
    <source>
        <dbReference type="Proteomes" id="UP001151760"/>
    </source>
</evidence>
<evidence type="ECO:0000313" key="1">
    <source>
        <dbReference type="EMBL" id="GJS76540.1"/>
    </source>
</evidence>
<organism evidence="1 2">
    <name type="scientific">Tanacetum coccineum</name>
    <dbReference type="NCBI Taxonomy" id="301880"/>
    <lineage>
        <taxon>Eukaryota</taxon>
        <taxon>Viridiplantae</taxon>
        <taxon>Streptophyta</taxon>
        <taxon>Embryophyta</taxon>
        <taxon>Tracheophyta</taxon>
        <taxon>Spermatophyta</taxon>
        <taxon>Magnoliopsida</taxon>
        <taxon>eudicotyledons</taxon>
        <taxon>Gunneridae</taxon>
        <taxon>Pentapetalae</taxon>
        <taxon>asterids</taxon>
        <taxon>campanulids</taxon>
        <taxon>Asterales</taxon>
        <taxon>Asteraceae</taxon>
        <taxon>Asteroideae</taxon>
        <taxon>Anthemideae</taxon>
        <taxon>Anthemidinae</taxon>
        <taxon>Tanacetum</taxon>
    </lineage>
</organism>
<accession>A0ABQ4YHU5</accession>